<dbReference type="EMBL" id="CH476624">
    <property type="protein sequence ID" value="EDO00915.1"/>
    <property type="molecule type" value="Genomic_DNA"/>
</dbReference>
<accession>A7EDJ9</accession>
<protein>
    <submittedName>
        <fullName evidence="1">Uncharacterized protein</fullName>
    </submittedName>
</protein>
<reference evidence="2" key="1">
    <citation type="journal article" date="2011" name="PLoS Genet.">
        <title>Genomic analysis of the necrotrophic fungal pathogens Sclerotinia sclerotiorum and Botrytis cinerea.</title>
        <authorList>
            <person name="Amselem J."/>
            <person name="Cuomo C.A."/>
            <person name="van Kan J.A."/>
            <person name="Viaud M."/>
            <person name="Benito E.P."/>
            <person name="Couloux A."/>
            <person name="Coutinho P.M."/>
            <person name="de Vries R.P."/>
            <person name="Dyer P.S."/>
            <person name="Fillinger S."/>
            <person name="Fournier E."/>
            <person name="Gout L."/>
            <person name="Hahn M."/>
            <person name="Kohn L."/>
            <person name="Lapalu N."/>
            <person name="Plummer K.M."/>
            <person name="Pradier J.M."/>
            <person name="Quevillon E."/>
            <person name="Sharon A."/>
            <person name="Simon A."/>
            <person name="ten Have A."/>
            <person name="Tudzynski B."/>
            <person name="Tudzynski P."/>
            <person name="Wincker P."/>
            <person name="Andrew M."/>
            <person name="Anthouard V."/>
            <person name="Beever R.E."/>
            <person name="Beffa R."/>
            <person name="Benoit I."/>
            <person name="Bouzid O."/>
            <person name="Brault B."/>
            <person name="Chen Z."/>
            <person name="Choquer M."/>
            <person name="Collemare J."/>
            <person name="Cotton P."/>
            <person name="Danchin E.G."/>
            <person name="Da Silva C."/>
            <person name="Gautier A."/>
            <person name="Giraud C."/>
            <person name="Giraud T."/>
            <person name="Gonzalez C."/>
            <person name="Grossetete S."/>
            <person name="Guldener U."/>
            <person name="Henrissat B."/>
            <person name="Howlett B.J."/>
            <person name="Kodira C."/>
            <person name="Kretschmer M."/>
            <person name="Lappartient A."/>
            <person name="Leroch M."/>
            <person name="Levis C."/>
            <person name="Mauceli E."/>
            <person name="Neuveglise C."/>
            <person name="Oeser B."/>
            <person name="Pearson M."/>
            <person name="Poulain J."/>
            <person name="Poussereau N."/>
            <person name="Quesneville H."/>
            <person name="Rascle C."/>
            <person name="Schumacher J."/>
            <person name="Segurens B."/>
            <person name="Sexton A."/>
            <person name="Silva E."/>
            <person name="Sirven C."/>
            <person name="Soanes D.M."/>
            <person name="Talbot N.J."/>
            <person name="Templeton M."/>
            <person name="Yandava C."/>
            <person name="Yarden O."/>
            <person name="Zeng Q."/>
            <person name="Rollins J.A."/>
            <person name="Lebrun M.H."/>
            <person name="Dickman M."/>
        </authorList>
    </citation>
    <scope>NUCLEOTIDE SEQUENCE [LARGE SCALE GENOMIC DNA]</scope>
    <source>
        <strain evidence="2">ATCC 18683 / 1980 / Ss-1</strain>
    </source>
</reference>
<evidence type="ECO:0000313" key="2">
    <source>
        <dbReference type="Proteomes" id="UP000001312"/>
    </source>
</evidence>
<dbReference type="KEGG" id="ssl:SS1G_03389"/>
<organism evidence="1 2">
    <name type="scientific">Sclerotinia sclerotiorum (strain ATCC 18683 / 1980 / Ss-1)</name>
    <name type="common">White mold</name>
    <name type="synonym">Whetzelinia sclerotiorum</name>
    <dbReference type="NCBI Taxonomy" id="665079"/>
    <lineage>
        <taxon>Eukaryota</taxon>
        <taxon>Fungi</taxon>
        <taxon>Dikarya</taxon>
        <taxon>Ascomycota</taxon>
        <taxon>Pezizomycotina</taxon>
        <taxon>Leotiomycetes</taxon>
        <taxon>Helotiales</taxon>
        <taxon>Sclerotiniaceae</taxon>
        <taxon>Sclerotinia</taxon>
    </lineage>
</organism>
<dbReference type="AlphaFoldDB" id="A7EDJ9"/>
<evidence type="ECO:0000313" key="1">
    <source>
        <dbReference type="EMBL" id="EDO00915.1"/>
    </source>
</evidence>
<sequence length="69" mass="7843">MRKFKYKNTLLREASPSAPLLNQQLERYSIGIKVPWSKPETMYPEIPAVCYEVCRLRSRGSALGSRGGL</sequence>
<name>A7EDJ9_SCLS1</name>
<proteinExistence type="predicted"/>
<dbReference type="Proteomes" id="UP000001312">
    <property type="component" value="Unassembled WGS sequence"/>
</dbReference>
<dbReference type="HOGENOM" id="CLU_2777449_0_0_1"/>
<gene>
    <name evidence="1" type="ORF">SS1G_03389</name>
</gene>
<keyword evidence="2" id="KW-1185">Reference proteome</keyword>
<dbReference type="InParanoid" id="A7EDJ9"/>
<dbReference type="RefSeq" id="XP_001595300.1">
    <property type="nucleotide sequence ID" value="XM_001595250.1"/>
</dbReference>
<dbReference type="GeneID" id="5491934"/>